<dbReference type="Proteomes" id="UP000199529">
    <property type="component" value="Unassembled WGS sequence"/>
</dbReference>
<dbReference type="STRING" id="418495.SAMN05216215_1005143"/>
<keyword evidence="1" id="KW-0812">Transmembrane</keyword>
<dbReference type="EMBL" id="FNOK01000005">
    <property type="protein sequence ID" value="SDW79069.1"/>
    <property type="molecule type" value="Genomic_DNA"/>
</dbReference>
<evidence type="ECO:0000313" key="2">
    <source>
        <dbReference type="EMBL" id="SDW79069.1"/>
    </source>
</evidence>
<accession>A0A1H2WGB7</accession>
<keyword evidence="1" id="KW-0472">Membrane</keyword>
<proteinExistence type="predicted"/>
<name>A0A1H2WGB7_9PSEU</name>
<dbReference type="AlphaFoldDB" id="A0A1H2WGB7"/>
<keyword evidence="3" id="KW-1185">Reference proteome</keyword>
<gene>
    <name evidence="2" type="ORF">SAMN05216215_1005143</name>
</gene>
<evidence type="ECO:0000313" key="3">
    <source>
        <dbReference type="Proteomes" id="UP000199529"/>
    </source>
</evidence>
<reference evidence="3" key="1">
    <citation type="submission" date="2016-10" db="EMBL/GenBank/DDBJ databases">
        <authorList>
            <person name="Varghese N."/>
            <person name="Submissions S."/>
        </authorList>
    </citation>
    <scope>NUCLEOTIDE SEQUENCE [LARGE SCALE GENOMIC DNA]</scope>
    <source>
        <strain evidence="3">CGMCC 4.3530</strain>
    </source>
</reference>
<feature type="transmembrane region" description="Helical" evidence="1">
    <location>
        <begin position="46"/>
        <end position="66"/>
    </location>
</feature>
<evidence type="ECO:0000256" key="1">
    <source>
        <dbReference type="SAM" id="Phobius"/>
    </source>
</evidence>
<organism evidence="2 3">
    <name type="scientific">Saccharopolyspora shandongensis</name>
    <dbReference type="NCBI Taxonomy" id="418495"/>
    <lineage>
        <taxon>Bacteria</taxon>
        <taxon>Bacillati</taxon>
        <taxon>Actinomycetota</taxon>
        <taxon>Actinomycetes</taxon>
        <taxon>Pseudonocardiales</taxon>
        <taxon>Pseudonocardiaceae</taxon>
        <taxon>Saccharopolyspora</taxon>
    </lineage>
</organism>
<protein>
    <submittedName>
        <fullName evidence="2">Uncharacterized protein</fullName>
    </submittedName>
</protein>
<keyword evidence="1" id="KW-1133">Transmembrane helix</keyword>
<sequence>MRSGAGIKEPSWALAAPVAGISLDIGGHHEPVARFRVKECAAVADLAYAVLLIGGFLVLALTLRGLERL</sequence>